<dbReference type="InterPro" id="IPR004358">
    <property type="entry name" value="Sig_transdc_His_kin-like_C"/>
</dbReference>
<keyword evidence="10" id="KW-0067">ATP-binding</keyword>
<keyword evidence="11 14" id="KW-1133">Transmembrane helix</keyword>
<dbReference type="Pfam" id="PF02518">
    <property type="entry name" value="HATPase_c"/>
    <property type="match status" value="1"/>
</dbReference>
<dbReference type="InterPro" id="IPR016120">
    <property type="entry name" value="Sig_transdc_His_kin_SpoOB"/>
</dbReference>
<dbReference type="GO" id="GO:0005524">
    <property type="term" value="F:ATP binding"/>
    <property type="evidence" value="ECO:0007669"/>
    <property type="project" value="UniProtKB-KW"/>
</dbReference>
<evidence type="ECO:0000256" key="7">
    <source>
        <dbReference type="ARBA" id="ARBA00022692"/>
    </source>
</evidence>
<dbReference type="CDD" id="cd18773">
    <property type="entry name" value="PDC1_HK_sensor"/>
    <property type="match status" value="1"/>
</dbReference>
<dbReference type="PRINTS" id="PR00344">
    <property type="entry name" value="BCTRLSENSOR"/>
</dbReference>
<dbReference type="InterPro" id="IPR039506">
    <property type="entry name" value="SPOB_a"/>
</dbReference>
<evidence type="ECO:0000256" key="5">
    <source>
        <dbReference type="ARBA" id="ARBA00022553"/>
    </source>
</evidence>
<organism evidence="16 17">
    <name type="scientific">Lacicoccus qingdaonensis</name>
    <dbReference type="NCBI Taxonomy" id="576118"/>
    <lineage>
        <taxon>Bacteria</taxon>
        <taxon>Bacillati</taxon>
        <taxon>Bacillota</taxon>
        <taxon>Bacilli</taxon>
        <taxon>Bacillales</taxon>
        <taxon>Salinicoccaceae</taxon>
        <taxon>Lacicoccus</taxon>
    </lineage>
</organism>
<feature type="transmembrane region" description="Helical" evidence="14">
    <location>
        <begin position="172"/>
        <end position="190"/>
    </location>
</feature>
<dbReference type="Pfam" id="PF17203">
    <property type="entry name" value="sCache_3_2"/>
    <property type="match status" value="1"/>
</dbReference>
<dbReference type="SUPFAM" id="SSF55890">
    <property type="entry name" value="Sporulation response regulatory protein Spo0B"/>
    <property type="match status" value="1"/>
</dbReference>
<keyword evidence="6" id="KW-0808">Transferase</keyword>
<evidence type="ECO:0000313" key="16">
    <source>
        <dbReference type="EMBL" id="SDK44607.1"/>
    </source>
</evidence>
<keyword evidence="13 14" id="KW-0472">Membrane</keyword>
<evidence type="ECO:0000256" key="2">
    <source>
        <dbReference type="ARBA" id="ARBA00004651"/>
    </source>
</evidence>
<sequence length="543" mass="61201">MKVSLQTKILILVLSLVLFVIVILTASFSYSEAKDIEEERGQTALRISKTISFMPELTDVLQSDDPAQVIQPAMERIRKQIDAEFIVIGDEDGIRYSHTRPERIGEEMVGGDNHRALEEGEYYISRADGSLGPSLRGKSPIFDQDGEIIGIVSVGFLVEDIQERIFDDVINVIYQSIIVFLIAIVGSVMLSRNIRKDTMGLEPYEIGKLYTERDAILQSVREGILSYDIDGGITMMNQPARKLLNVEGSFQDSKIEDLLPGSDPRQVFKTGEPQMDQELLLEDKTLIVNQTPIFHKDEVKEVVASFRDKTEFEQMLNTISEVQSYSEDLRAQTHEFTNKLYVLSSLLQLGEYDEAVHMIQSETADLQIKNRILFNQLEDTKIQAVILGKMGKASEQKVDFDIDSNSSLQTLPEHIKLTHLIVTLGNLLDNAFEAVAEDNNHSYVTFFATDLGNDIIFEVHDNGTGISEENKALLFTRDFTQKKSHERRGYGLANVLETVTQLGGLVEVHSEIGEGSVFTVYLPKEQQWEGNDNGDVKGRNRRR</sequence>
<dbReference type="InterPro" id="IPR033463">
    <property type="entry name" value="sCache_3"/>
</dbReference>
<dbReference type="SUPFAM" id="SSF55874">
    <property type="entry name" value="ATPase domain of HSP90 chaperone/DNA topoisomerase II/histidine kinase"/>
    <property type="match status" value="1"/>
</dbReference>
<dbReference type="Pfam" id="PF14689">
    <property type="entry name" value="SPOB_a"/>
    <property type="match status" value="1"/>
</dbReference>
<keyword evidence="5" id="KW-0597">Phosphoprotein</keyword>
<dbReference type="Gene3D" id="3.30.565.10">
    <property type="entry name" value="Histidine kinase-like ATPase, C-terminal domain"/>
    <property type="match status" value="1"/>
</dbReference>
<dbReference type="InterPro" id="IPR005467">
    <property type="entry name" value="His_kinase_dom"/>
</dbReference>
<dbReference type="SMART" id="SM00387">
    <property type="entry name" value="HATPase_c"/>
    <property type="match status" value="1"/>
</dbReference>
<dbReference type="PANTHER" id="PTHR43547:SF3">
    <property type="entry name" value="SENSOR PROTEIN CITS"/>
    <property type="match status" value="1"/>
</dbReference>
<dbReference type="EC" id="2.7.13.3" evidence="3"/>
<evidence type="ECO:0000256" key="10">
    <source>
        <dbReference type="ARBA" id="ARBA00022840"/>
    </source>
</evidence>
<evidence type="ECO:0000256" key="11">
    <source>
        <dbReference type="ARBA" id="ARBA00022989"/>
    </source>
</evidence>
<dbReference type="PROSITE" id="PS50109">
    <property type="entry name" value="HIS_KIN"/>
    <property type="match status" value="1"/>
</dbReference>
<feature type="domain" description="Histidine kinase" evidence="15">
    <location>
        <begin position="420"/>
        <end position="526"/>
    </location>
</feature>
<dbReference type="EMBL" id="FNFY01000003">
    <property type="protein sequence ID" value="SDK44607.1"/>
    <property type="molecule type" value="Genomic_DNA"/>
</dbReference>
<accession>A0A1G9BYW4</accession>
<dbReference type="InterPro" id="IPR029151">
    <property type="entry name" value="Sensor-like_sf"/>
</dbReference>
<evidence type="ECO:0000256" key="3">
    <source>
        <dbReference type="ARBA" id="ARBA00012438"/>
    </source>
</evidence>
<evidence type="ECO:0000256" key="9">
    <source>
        <dbReference type="ARBA" id="ARBA00022777"/>
    </source>
</evidence>
<comment type="catalytic activity">
    <reaction evidence="1">
        <text>ATP + protein L-histidine = ADP + protein N-phospho-L-histidine.</text>
        <dbReference type="EC" id="2.7.13.3"/>
    </reaction>
</comment>
<evidence type="ECO:0000256" key="8">
    <source>
        <dbReference type="ARBA" id="ARBA00022741"/>
    </source>
</evidence>
<proteinExistence type="predicted"/>
<keyword evidence="4" id="KW-1003">Cell membrane</keyword>
<dbReference type="GO" id="GO:0005886">
    <property type="term" value="C:plasma membrane"/>
    <property type="evidence" value="ECO:0007669"/>
    <property type="project" value="UniProtKB-SubCell"/>
</dbReference>
<reference evidence="17" key="1">
    <citation type="submission" date="2016-10" db="EMBL/GenBank/DDBJ databases">
        <authorList>
            <person name="Varghese N."/>
            <person name="Submissions S."/>
        </authorList>
    </citation>
    <scope>NUCLEOTIDE SEQUENCE [LARGE SCALE GENOMIC DNA]</scope>
    <source>
        <strain evidence="17">CGMCC 1.8895</strain>
    </source>
</reference>
<evidence type="ECO:0000256" key="1">
    <source>
        <dbReference type="ARBA" id="ARBA00000085"/>
    </source>
</evidence>
<protein>
    <recommendedName>
        <fullName evidence="3">histidine kinase</fullName>
        <ecNumber evidence="3">2.7.13.3</ecNumber>
    </recommendedName>
</protein>
<dbReference type="STRING" id="576118.SAMN05216216_103157"/>
<dbReference type="AlphaFoldDB" id="A0A1G9BYW4"/>
<evidence type="ECO:0000259" key="15">
    <source>
        <dbReference type="PROSITE" id="PS50109"/>
    </source>
</evidence>
<dbReference type="Gene3D" id="3.30.450.20">
    <property type="entry name" value="PAS domain"/>
    <property type="match status" value="2"/>
</dbReference>
<gene>
    <name evidence="16" type="ORF">SAMN05216216_103157</name>
</gene>
<dbReference type="GO" id="GO:0000155">
    <property type="term" value="F:phosphorelay sensor kinase activity"/>
    <property type="evidence" value="ECO:0007669"/>
    <property type="project" value="InterPro"/>
</dbReference>
<name>A0A1G9BYW4_9BACL</name>
<evidence type="ECO:0000256" key="4">
    <source>
        <dbReference type="ARBA" id="ARBA00022475"/>
    </source>
</evidence>
<dbReference type="SMART" id="SM00091">
    <property type="entry name" value="PAS"/>
    <property type="match status" value="1"/>
</dbReference>
<dbReference type="SUPFAM" id="SSF55785">
    <property type="entry name" value="PYP-like sensor domain (PAS domain)"/>
    <property type="match status" value="1"/>
</dbReference>
<keyword evidence="8" id="KW-0547">Nucleotide-binding</keyword>
<keyword evidence="12" id="KW-0902">Two-component regulatory system</keyword>
<evidence type="ECO:0000313" key="17">
    <source>
        <dbReference type="Proteomes" id="UP000199008"/>
    </source>
</evidence>
<dbReference type="InterPro" id="IPR036890">
    <property type="entry name" value="HATPase_C_sf"/>
</dbReference>
<evidence type="ECO:0000256" key="12">
    <source>
        <dbReference type="ARBA" id="ARBA00023012"/>
    </source>
</evidence>
<dbReference type="PANTHER" id="PTHR43547">
    <property type="entry name" value="TWO-COMPONENT HISTIDINE KINASE"/>
    <property type="match status" value="1"/>
</dbReference>
<evidence type="ECO:0000256" key="14">
    <source>
        <dbReference type="SAM" id="Phobius"/>
    </source>
</evidence>
<comment type="subcellular location">
    <subcellularLocation>
        <location evidence="2">Cell membrane</location>
        <topology evidence="2">Multi-pass membrane protein</topology>
    </subcellularLocation>
</comment>
<dbReference type="SUPFAM" id="SSF103190">
    <property type="entry name" value="Sensory domain-like"/>
    <property type="match status" value="1"/>
</dbReference>
<dbReference type="InterPro" id="IPR035965">
    <property type="entry name" value="PAS-like_dom_sf"/>
</dbReference>
<keyword evidence="9 16" id="KW-0418">Kinase</keyword>
<dbReference type="Gene3D" id="1.10.287.130">
    <property type="match status" value="1"/>
</dbReference>
<keyword evidence="17" id="KW-1185">Reference proteome</keyword>
<dbReference type="InterPro" id="IPR003594">
    <property type="entry name" value="HATPase_dom"/>
</dbReference>
<evidence type="ECO:0000256" key="6">
    <source>
        <dbReference type="ARBA" id="ARBA00022679"/>
    </source>
</evidence>
<dbReference type="InterPro" id="IPR000014">
    <property type="entry name" value="PAS"/>
</dbReference>
<dbReference type="Pfam" id="PF13188">
    <property type="entry name" value="PAS_8"/>
    <property type="match status" value="1"/>
</dbReference>
<evidence type="ECO:0000256" key="13">
    <source>
        <dbReference type="ARBA" id="ARBA00023136"/>
    </source>
</evidence>
<dbReference type="Proteomes" id="UP000199008">
    <property type="component" value="Unassembled WGS sequence"/>
</dbReference>
<keyword evidence="7 14" id="KW-0812">Transmembrane</keyword>